<keyword evidence="3" id="KW-0808">Transferase</keyword>
<feature type="domain" description="Histidine kinase/HSP90-like ATPase" evidence="2">
    <location>
        <begin position="310"/>
        <end position="399"/>
    </location>
</feature>
<reference evidence="3 4" key="1">
    <citation type="submission" date="2019-03" db="EMBL/GenBank/DDBJ databases">
        <title>Genomic Encyclopedia of Type Strains, Phase IV (KMG-IV): sequencing the most valuable type-strain genomes for metagenomic binning, comparative biology and taxonomic classification.</title>
        <authorList>
            <person name="Goeker M."/>
        </authorList>
    </citation>
    <scope>NUCLEOTIDE SEQUENCE [LARGE SCALE GENOMIC DNA]</scope>
    <source>
        <strain evidence="3 4">DSM 44496</strain>
    </source>
</reference>
<comment type="caution">
    <text evidence="3">The sequence shown here is derived from an EMBL/GenBank/DDBJ whole genome shotgun (WGS) entry which is preliminary data.</text>
</comment>
<evidence type="ECO:0000313" key="3">
    <source>
        <dbReference type="EMBL" id="TDP41599.1"/>
    </source>
</evidence>
<keyword evidence="4" id="KW-1185">Reference proteome</keyword>
<protein>
    <submittedName>
        <fullName evidence="3">Signal transduction histidine kinase</fullName>
    </submittedName>
</protein>
<dbReference type="GO" id="GO:0016301">
    <property type="term" value="F:kinase activity"/>
    <property type="evidence" value="ECO:0007669"/>
    <property type="project" value="UniProtKB-KW"/>
</dbReference>
<evidence type="ECO:0000259" key="2">
    <source>
        <dbReference type="Pfam" id="PF02518"/>
    </source>
</evidence>
<name>A0A4V3CQB6_NOCIG</name>
<dbReference type="InterPro" id="IPR036890">
    <property type="entry name" value="HATPase_C_sf"/>
</dbReference>
<accession>A0A4V3CQB6</accession>
<dbReference type="RefSeq" id="WP_067492693.1">
    <property type="nucleotide sequence ID" value="NZ_JBHXPO010000001.1"/>
</dbReference>
<sequence length="404" mass="42245">MSTAVAAAPAPVAEIDLSHAATDQILRRLGVVIGIGALIVMMLELPAVLVQPVYLARWPEIHLVSAYVLFAVLAIVSARGPVRAIRRAAGAAAVVYLAAAAVTPLLYSVTYIGSFASWPYRGLAVGALAAGLAWPRRVAAVFVALLATVAAISNVLVIPGSSMWTLVGDITRALGVAALFLWCVVYARAAAERVDREAIRQRVRAATVAATTAREREGARFAALIHDAVLSTLLEASRSAGSTPVLRRQAARTLEQLEQSRNAPEIDHFDAAATVEFLRDAVREVDPELPVQVSSRGADLRLPVESARVLGAALMEAVRNSLRHAGAPGRTVRRGLSVTIATGGIRVVLTDDGVGFDPARVPADRMGITGSILGRMRTLAGGAAFVESAPGAGTVVTLVWASDG</sequence>
<evidence type="ECO:0000313" key="4">
    <source>
        <dbReference type="Proteomes" id="UP000295087"/>
    </source>
</evidence>
<organism evidence="3 4">
    <name type="scientific">Nocardia ignorata</name>
    <dbReference type="NCBI Taxonomy" id="145285"/>
    <lineage>
        <taxon>Bacteria</taxon>
        <taxon>Bacillati</taxon>
        <taxon>Actinomycetota</taxon>
        <taxon>Actinomycetes</taxon>
        <taxon>Mycobacteriales</taxon>
        <taxon>Nocardiaceae</taxon>
        <taxon>Nocardia</taxon>
    </lineage>
</organism>
<feature type="transmembrane region" description="Helical" evidence="1">
    <location>
        <begin position="141"/>
        <end position="164"/>
    </location>
</feature>
<keyword evidence="3" id="KW-0418">Kinase</keyword>
<feature type="transmembrane region" description="Helical" evidence="1">
    <location>
        <begin position="90"/>
        <end position="112"/>
    </location>
</feature>
<proteinExistence type="predicted"/>
<feature type="transmembrane region" description="Helical" evidence="1">
    <location>
        <begin position="170"/>
        <end position="191"/>
    </location>
</feature>
<dbReference type="AlphaFoldDB" id="A0A4V3CQB6"/>
<dbReference type="InterPro" id="IPR003594">
    <property type="entry name" value="HATPase_dom"/>
</dbReference>
<feature type="transmembrane region" description="Helical" evidence="1">
    <location>
        <begin position="29"/>
        <end position="49"/>
    </location>
</feature>
<keyword evidence="1" id="KW-1133">Transmembrane helix</keyword>
<dbReference type="SUPFAM" id="SSF55874">
    <property type="entry name" value="ATPase domain of HSP90 chaperone/DNA topoisomerase II/histidine kinase"/>
    <property type="match status" value="1"/>
</dbReference>
<keyword evidence="1" id="KW-0812">Transmembrane</keyword>
<feature type="transmembrane region" description="Helical" evidence="1">
    <location>
        <begin position="61"/>
        <end position="78"/>
    </location>
</feature>
<dbReference type="Proteomes" id="UP000295087">
    <property type="component" value="Unassembled WGS sequence"/>
</dbReference>
<feature type="transmembrane region" description="Helical" evidence="1">
    <location>
        <begin position="118"/>
        <end position="134"/>
    </location>
</feature>
<dbReference type="EMBL" id="SNXK01000001">
    <property type="protein sequence ID" value="TDP41599.1"/>
    <property type="molecule type" value="Genomic_DNA"/>
</dbReference>
<evidence type="ECO:0000256" key="1">
    <source>
        <dbReference type="SAM" id="Phobius"/>
    </source>
</evidence>
<gene>
    <name evidence="3" type="ORF">DFR75_101702</name>
</gene>
<dbReference type="Gene3D" id="3.30.565.10">
    <property type="entry name" value="Histidine kinase-like ATPase, C-terminal domain"/>
    <property type="match status" value="1"/>
</dbReference>
<keyword evidence="1" id="KW-0472">Membrane</keyword>
<dbReference type="Pfam" id="PF02518">
    <property type="entry name" value="HATPase_c"/>
    <property type="match status" value="1"/>
</dbReference>